<dbReference type="OrthoDB" id="7058235at2"/>
<sequence length="201" mass="24336">MTLEEFKAELNAISTEIERTTFVQRNFFNGTPFVFRERDGDYYNFSKRIADQFNIRYTDINIVGSSRFGFSPYRFTEFSFESDIDVTICNETLFEQYFELISDYTYKLRYREIFLRKDQYNQYIKFLKYFSTGWMRPDLLPSNTVEFIEIRERWDNFFKTISYGKSEVGNYKVKAGLFKNQAYAEKYYQSSIAQLQKEIKQ</sequence>
<evidence type="ECO:0000313" key="1">
    <source>
        <dbReference type="EMBL" id="SDQ82534.1"/>
    </source>
</evidence>
<dbReference type="EMBL" id="FNKL01000003">
    <property type="protein sequence ID" value="SDQ82534.1"/>
    <property type="molecule type" value="Genomic_DNA"/>
</dbReference>
<evidence type="ECO:0000313" key="2">
    <source>
        <dbReference type="Proteomes" id="UP000199627"/>
    </source>
</evidence>
<accession>A0A1H1E1C4</accession>
<reference evidence="2" key="1">
    <citation type="submission" date="2016-10" db="EMBL/GenBank/DDBJ databases">
        <authorList>
            <person name="Varghese N."/>
            <person name="Submissions S."/>
        </authorList>
    </citation>
    <scope>NUCLEOTIDE SEQUENCE [LARGE SCALE GENOMIC DNA]</scope>
    <source>
        <strain evidence="2">DSM 17072</strain>
    </source>
</reference>
<dbReference type="RefSeq" id="WP_089756268.1">
    <property type="nucleotide sequence ID" value="NZ_FNKL01000003.1"/>
</dbReference>
<keyword evidence="2" id="KW-1185">Reference proteome</keyword>
<organism evidence="1 2">
    <name type="scientific">Chryseobacterium soldanellicola</name>
    <dbReference type="NCBI Taxonomy" id="311333"/>
    <lineage>
        <taxon>Bacteria</taxon>
        <taxon>Pseudomonadati</taxon>
        <taxon>Bacteroidota</taxon>
        <taxon>Flavobacteriia</taxon>
        <taxon>Flavobacteriales</taxon>
        <taxon>Weeksellaceae</taxon>
        <taxon>Chryseobacterium group</taxon>
        <taxon>Chryseobacterium</taxon>
    </lineage>
</organism>
<dbReference type="STRING" id="311333.SAMN05421664_2744"/>
<name>A0A1H1E1C4_9FLAO</name>
<dbReference type="AlphaFoldDB" id="A0A1H1E1C4"/>
<dbReference type="Proteomes" id="UP000199627">
    <property type="component" value="Unassembled WGS sequence"/>
</dbReference>
<protein>
    <submittedName>
        <fullName evidence="1">Uncharacterized protein</fullName>
    </submittedName>
</protein>
<proteinExistence type="predicted"/>
<gene>
    <name evidence="1" type="ORF">SAMN05421664_2744</name>
</gene>